<keyword evidence="1" id="KW-0812">Transmembrane</keyword>
<dbReference type="Gene3D" id="3.20.80.10">
    <property type="entry name" value="Regulatory factor, effector binding domain"/>
    <property type="match status" value="1"/>
</dbReference>
<dbReference type="PANTHER" id="PTHR15949:SF3">
    <property type="entry name" value="TESTIS-EXPRESSED PROTEIN 264"/>
    <property type="match status" value="1"/>
</dbReference>
<evidence type="ECO:0000313" key="2">
    <source>
        <dbReference type="EMBL" id="CAD8691962.1"/>
    </source>
</evidence>
<keyword evidence="1" id="KW-1133">Transmembrane helix</keyword>
<name>A0A7S0S061_9CHLO</name>
<organism evidence="2">
    <name type="scientific">Chlamydomonas leiostraca</name>
    <dbReference type="NCBI Taxonomy" id="1034604"/>
    <lineage>
        <taxon>Eukaryota</taxon>
        <taxon>Viridiplantae</taxon>
        <taxon>Chlorophyta</taxon>
        <taxon>core chlorophytes</taxon>
        <taxon>Chlorophyceae</taxon>
        <taxon>CS clade</taxon>
        <taxon>Chlamydomonadales</taxon>
        <taxon>Chlamydomonadaceae</taxon>
        <taxon>Chlamydomonas</taxon>
    </lineage>
</organism>
<protein>
    <submittedName>
        <fullName evidence="2">Uncharacterized protein</fullName>
    </submittedName>
</protein>
<keyword evidence="1" id="KW-0472">Membrane</keyword>
<sequence>MSAIMEFISESPYTATLLGGMALVALGGASLIAYRLGLFKGLVIKDNVLLGPYLVIYREVKGPYSRLGPEFAALAKQMVDTGLVHVSEQNTHPTLGVYLTNPRTTPPNECRALVGSVYKAGPEVATRADVDRMCGLLSKLSVVRTGEVKVGHIPASLCIATKTPLPGELPAGLSVAAGALRAYPALTRAVAGKEGIDSMVKGSIEYYNWQAGQMVVAMPVIKRDSILVPLDLATPLTMASLAGGSKASKA</sequence>
<gene>
    <name evidence="2" type="ORF">CLEI1391_LOCUS16145</name>
</gene>
<dbReference type="PANTHER" id="PTHR15949">
    <property type="entry name" value="TESTIS-EXPRESSED PROTEIN 264"/>
    <property type="match status" value="1"/>
</dbReference>
<dbReference type="SUPFAM" id="SSF55136">
    <property type="entry name" value="Probable bacterial effector-binding domain"/>
    <property type="match status" value="1"/>
</dbReference>
<accession>A0A7S0S061</accession>
<dbReference type="EMBL" id="HBFB01028873">
    <property type="protein sequence ID" value="CAD8691962.1"/>
    <property type="molecule type" value="Transcribed_RNA"/>
</dbReference>
<evidence type="ECO:0000256" key="1">
    <source>
        <dbReference type="SAM" id="Phobius"/>
    </source>
</evidence>
<dbReference type="InterPro" id="IPR011256">
    <property type="entry name" value="Reg_factor_effector_dom_sf"/>
</dbReference>
<reference evidence="2" key="1">
    <citation type="submission" date="2021-01" db="EMBL/GenBank/DDBJ databases">
        <authorList>
            <person name="Corre E."/>
            <person name="Pelletier E."/>
            <person name="Niang G."/>
            <person name="Scheremetjew M."/>
            <person name="Finn R."/>
            <person name="Kale V."/>
            <person name="Holt S."/>
            <person name="Cochrane G."/>
            <person name="Meng A."/>
            <person name="Brown T."/>
            <person name="Cohen L."/>
        </authorList>
    </citation>
    <scope>NUCLEOTIDE SEQUENCE</scope>
    <source>
        <strain evidence="2">SAG 11-49</strain>
    </source>
</reference>
<dbReference type="AlphaFoldDB" id="A0A7S0S061"/>
<feature type="transmembrane region" description="Helical" evidence="1">
    <location>
        <begin position="12"/>
        <end position="34"/>
    </location>
</feature>
<proteinExistence type="predicted"/>